<evidence type="ECO:0008006" key="4">
    <source>
        <dbReference type="Google" id="ProtNLM"/>
    </source>
</evidence>
<dbReference type="RefSeq" id="WP_386163345.1">
    <property type="nucleotide sequence ID" value="NZ_JBHMBS010000041.1"/>
</dbReference>
<evidence type="ECO:0000313" key="3">
    <source>
        <dbReference type="Proteomes" id="UP001589610"/>
    </source>
</evidence>
<dbReference type="EMBL" id="JBHMBS010000041">
    <property type="protein sequence ID" value="MFB9681910.1"/>
    <property type="molecule type" value="Genomic_DNA"/>
</dbReference>
<comment type="caution">
    <text evidence="2">The sequence shown here is derived from an EMBL/GenBank/DDBJ whole genome shotgun (WGS) entry which is preliminary data.</text>
</comment>
<sequence length="489" mass="53772">MTPREQSDTELDAILAAFNQAVDDLVDEAVDIGSGWEAIVNASPASGDTAALRAMRDRTHPAPALTPKALPVGDGRPRLLRCDDIPVLAEPNAGEVAHHIGDAGIGGRTSHATRLTRCRKAARAADDVVEGPGSPVIPGGDPRTMSNADREETRAAIAHWRELLSRCPAGALGMEGSVRVAERVAALAENSITDRDERTAFNLIQAALPHLASLDRCHPAVLEVRRVWAESLSGLGEHRRAESGLRRLSEDEQRVFGLPDPRTTLLLLWSLVGQGRLREAEDGFGSLRGRLLSQGSESPMLWHLQCRRAWMLGRRGRVEESVSDYDAVIINRIHELDEDHADTLDARHSKGKILVVSGRGEQALTLLRGLGEDRARVQGDRHPDTLETRKYLGLAQALADPRDDRVIGRVVHDLEEFLRLQDRRNGPGHPMSRDTAAWLGRLLRLQEANRFREPLPVLRRILAVDATDTDGSVRADVRERSPHARPVPR</sequence>
<keyword evidence="3" id="KW-1185">Reference proteome</keyword>
<dbReference type="Proteomes" id="UP001589610">
    <property type="component" value="Unassembled WGS sequence"/>
</dbReference>
<dbReference type="Gene3D" id="1.25.40.10">
    <property type="entry name" value="Tetratricopeptide repeat domain"/>
    <property type="match status" value="1"/>
</dbReference>
<organism evidence="2 3">
    <name type="scientific">Streptosporangium vulgare</name>
    <dbReference type="NCBI Taxonomy" id="46190"/>
    <lineage>
        <taxon>Bacteria</taxon>
        <taxon>Bacillati</taxon>
        <taxon>Actinomycetota</taxon>
        <taxon>Actinomycetes</taxon>
        <taxon>Streptosporangiales</taxon>
        <taxon>Streptosporangiaceae</taxon>
        <taxon>Streptosporangium</taxon>
    </lineage>
</organism>
<evidence type="ECO:0000313" key="2">
    <source>
        <dbReference type="EMBL" id="MFB9681910.1"/>
    </source>
</evidence>
<reference evidence="2 3" key="1">
    <citation type="submission" date="2024-09" db="EMBL/GenBank/DDBJ databases">
        <authorList>
            <person name="Sun Q."/>
            <person name="Mori K."/>
        </authorList>
    </citation>
    <scope>NUCLEOTIDE SEQUENCE [LARGE SCALE GENOMIC DNA]</scope>
    <source>
        <strain evidence="2 3">JCM 3028</strain>
    </source>
</reference>
<proteinExistence type="predicted"/>
<name>A0ABV5TUU3_9ACTN</name>
<feature type="region of interest" description="Disordered" evidence="1">
    <location>
        <begin position="126"/>
        <end position="147"/>
    </location>
</feature>
<protein>
    <recommendedName>
        <fullName evidence="4">Tetratricopeptide repeat protein</fullName>
    </recommendedName>
</protein>
<dbReference type="InterPro" id="IPR011990">
    <property type="entry name" value="TPR-like_helical_dom_sf"/>
</dbReference>
<evidence type="ECO:0000256" key="1">
    <source>
        <dbReference type="SAM" id="MobiDB-lite"/>
    </source>
</evidence>
<gene>
    <name evidence="2" type="ORF">ACFFRH_41100</name>
</gene>
<accession>A0ABV5TUU3</accession>
<dbReference type="SUPFAM" id="SSF48452">
    <property type="entry name" value="TPR-like"/>
    <property type="match status" value="1"/>
</dbReference>